<gene>
    <name evidence="1" type="ORF">Mic7113_5667</name>
</gene>
<protein>
    <submittedName>
        <fullName evidence="1">Uncharacterized protein</fullName>
    </submittedName>
</protein>
<evidence type="ECO:0000313" key="2">
    <source>
        <dbReference type="Proteomes" id="UP000010471"/>
    </source>
</evidence>
<proteinExistence type="predicted"/>
<dbReference type="Proteomes" id="UP000010471">
    <property type="component" value="Chromosome"/>
</dbReference>
<accession>K9WNE8</accession>
<dbReference type="RefSeq" id="WP_015185427.1">
    <property type="nucleotide sequence ID" value="NC_019738.1"/>
</dbReference>
<sequence length="152" mass="17008">MASIKQSLTISLLALSVLTGSFVSFSNSVIAGEVLVDNRCRRNSRLPNSEGALVNYQSEFKTYFQSYWLSAARYQDGAYILCLSKPDFKEPKPLNASQLQNQFIRKIVKASNSNTVFVVTVAEGNGSRVPLTEYHLNLSNPNQPKVTRMRKK</sequence>
<dbReference type="STRING" id="1173027.Mic7113_5667"/>
<evidence type="ECO:0000313" key="1">
    <source>
        <dbReference type="EMBL" id="AFZ21294.1"/>
    </source>
</evidence>
<dbReference type="OrthoDB" id="486475at2"/>
<dbReference type="EMBL" id="CP003630">
    <property type="protein sequence ID" value="AFZ21294.1"/>
    <property type="molecule type" value="Genomic_DNA"/>
</dbReference>
<dbReference type="AlphaFoldDB" id="K9WNE8"/>
<dbReference type="KEGG" id="mic:Mic7113_5667"/>
<dbReference type="eggNOG" id="ENOG5033ANJ">
    <property type="taxonomic scope" value="Bacteria"/>
</dbReference>
<name>K9WNE8_9CYAN</name>
<keyword evidence="2" id="KW-1185">Reference proteome</keyword>
<reference evidence="1 2" key="1">
    <citation type="submission" date="2012-06" db="EMBL/GenBank/DDBJ databases">
        <title>Finished chromosome of genome of Microcoleus sp. PCC 7113.</title>
        <authorList>
            <consortium name="US DOE Joint Genome Institute"/>
            <person name="Gugger M."/>
            <person name="Coursin T."/>
            <person name="Rippka R."/>
            <person name="Tandeau De Marsac N."/>
            <person name="Huntemann M."/>
            <person name="Wei C.-L."/>
            <person name="Han J."/>
            <person name="Detter J.C."/>
            <person name="Han C."/>
            <person name="Tapia R."/>
            <person name="Chen A."/>
            <person name="Kyrpides N."/>
            <person name="Mavromatis K."/>
            <person name="Markowitz V."/>
            <person name="Szeto E."/>
            <person name="Ivanova N."/>
            <person name="Pagani I."/>
            <person name="Pati A."/>
            <person name="Goodwin L."/>
            <person name="Nordberg H.P."/>
            <person name="Cantor M.N."/>
            <person name="Hua S.X."/>
            <person name="Woyke T."/>
            <person name="Kerfeld C.A."/>
        </authorList>
    </citation>
    <scope>NUCLEOTIDE SEQUENCE [LARGE SCALE GENOMIC DNA]</scope>
    <source>
        <strain evidence="1 2">PCC 7113</strain>
    </source>
</reference>
<organism evidence="1 2">
    <name type="scientific">Allocoleopsis franciscana PCC 7113</name>
    <dbReference type="NCBI Taxonomy" id="1173027"/>
    <lineage>
        <taxon>Bacteria</taxon>
        <taxon>Bacillati</taxon>
        <taxon>Cyanobacteriota</taxon>
        <taxon>Cyanophyceae</taxon>
        <taxon>Coleofasciculales</taxon>
        <taxon>Coleofasciculaceae</taxon>
        <taxon>Allocoleopsis</taxon>
        <taxon>Allocoleopsis franciscana</taxon>
    </lineage>
</organism>
<dbReference type="HOGENOM" id="CLU_1720246_0_0_3"/>